<dbReference type="KEGG" id="bbh:BN112_2132"/>
<name>A0A0C6P2P1_BORBO</name>
<comment type="pathway">
    <text evidence="2">Cofactor biosynthesis; molybdopterin biosynthesis.</text>
</comment>
<dbReference type="CDD" id="cd00886">
    <property type="entry name" value="MogA_MoaB"/>
    <property type="match status" value="1"/>
</dbReference>
<dbReference type="InterPro" id="IPR001453">
    <property type="entry name" value="MoaB/Mog_dom"/>
</dbReference>
<feature type="domain" description="MoaB/Mog" evidence="3">
    <location>
        <begin position="12"/>
        <end position="156"/>
    </location>
</feature>
<dbReference type="NCBIfam" id="TIGR00177">
    <property type="entry name" value="molyb_syn"/>
    <property type="match status" value="1"/>
</dbReference>
<evidence type="ECO:0000313" key="5">
    <source>
        <dbReference type="Proteomes" id="UP000007564"/>
    </source>
</evidence>
<organism evidence="4 5">
    <name type="scientific">Bordetella bronchiseptica 253</name>
    <dbReference type="NCBI Taxonomy" id="568707"/>
    <lineage>
        <taxon>Bacteria</taxon>
        <taxon>Pseudomonadati</taxon>
        <taxon>Pseudomonadota</taxon>
        <taxon>Betaproteobacteria</taxon>
        <taxon>Burkholderiales</taxon>
        <taxon>Alcaligenaceae</taxon>
        <taxon>Bordetella</taxon>
    </lineage>
</organism>
<dbReference type="PIRSF" id="PIRSF006443">
    <property type="entry name" value="MoaB"/>
    <property type="match status" value="1"/>
</dbReference>
<reference evidence="4 5" key="1">
    <citation type="journal article" date="2012" name="BMC Genomics">
        <title>Comparative genomics of the classical Bordetella subspecies: the evolution and exchange of virulence-associated diversity amongst closely related pathogens.</title>
        <authorList>
            <person name="Park J."/>
            <person name="Zhang Y."/>
            <person name="Buboltz A.M."/>
            <person name="Zhang X."/>
            <person name="Schuster S.C."/>
            <person name="Ahuja U."/>
            <person name="Liu M."/>
            <person name="Miller J.F."/>
            <person name="Sebaihia M."/>
            <person name="Bentley S.D."/>
            <person name="Parkhill J."/>
            <person name="Harvill E.T."/>
        </authorList>
    </citation>
    <scope>NUCLEOTIDE SEQUENCE [LARGE SCALE GENOMIC DNA]</scope>
    <source>
        <strain evidence="4 5">253</strain>
    </source>
</reference>
<dbReference type="HOGENOM" id="CLU_077358_2_2_4"/>
<evidence type="ECO:0000256" key="1">
    <source>
        <dbReference type="ARBA" id="ARBA00015262"/>
    </source>
</evidence>
<dbReference type="EMBL" id="HE965806">
    <property type="protein sequence ID" value="CCJ54049.1"/>
    <property type="molecule type" value="Genomic_DNA"/>
</dbReference>
<evidence type="ECO:0000259" key="3">
    <source>
        <dbReference type="SMART" id="SM00852"/>
    </source>
</evidence>
<dbReference type="PANTHER" id="PTHR43232">
    <property type="entry name" value="MOLYBDENUM COFACTOR BIOSYNTHESIS PROTEIN B"/>
    <property type="match status" value="1"/>
</dbReference>
<comment type="function">
    <text evidence="2">May be involved in the biosynthesis of molybdopterin.</text>
</comment>
<dbReference type="SMART" id="SM00852">
    <property type="entry name" value="MoCF_biosynth"/>
    <property type="match status" value="1"/>
</dbReference>
<dbReference type="Pfam" id="PF00994">
    <property type="entry name" value="MoCF_biosynth"/>
    <property type="match status" value="1"/>
</dbReference>
<dbReference type="InterPro" id="IPR012245">
    <property type="entry name" value="MoaB"/>
</dbReference>
<dbReference type="PANTHER" id="PTHR43232:SF2">
    <property type="entry name" value="MOLYBDENUM COFACTOR BIOSYNTHESIS PROTEIN B"/>
    <property type="match status" value="1"/>
</dbReference>
<gene>
    <name evidence="4" type="primary">moaB</name>
    <name evidence="4" type="ORF">BN112_2132</name>
</gene>
<dbReference type="Gene3D" id="3.40.980.10">
    <property type="entry name" value="MoaB/Mog-like domain"/>
    <property type="match status" value="1"/>
</dbReference>
<proteinExistence type="inferred from homology"/>
<dbReference type="GO" id="GO:0006777">
    <property type="term" value="P:Mo-molybdopterin cofactor biosynthetic process"/>
    <property type="evidence" value="ECO:0007669"/>
    <property type="project" value="UniProtKB-UniRule"/>
</dbReference>
<dbReference type="NCBIfam" id="TIGR02667">
    <property type="entry name" value="moaB_proteo"/>
    <property type="match status" value="1"/>
</dbReference>
<dbReference type="AlphaFoldDB" id="A0A0C6P2P1"/>
<accession>A0A0C6P2P1</accession>
<dbReference type="GO" id="GO:0005829">
    <property type="term" value="C:cytosol"/>
    <property type="evidence" value="ECO:0007669"/>
    <property type="project" value="TreeGrafter"/>
</dbReference>
<dbReference type="RefSeq" id="WP_015064343.1">
    <property type="nucleotide sequence ID" value="NC_019382.1"/>
</dbReference>
<dbReference type="InterPro" id="IPR013484">
    <property type="entry name" value="MoaB_proteobac"/>
</dbReference>
<sequence length="173" mass="18873">MNDAKQVSLACAILTVSDSRSAGDDTSGNMLAESLAHAGHMCVRRDLVRKDLYQIRRVISEWIADPEVQVILVSGGTGFTPRDCTAQAIEPLFDKTIEGFGELFRQLSYEEIGSSAVQSSALAGTANNTVIFCMPGSNHACKLGWNRIIREQLDDAHKPCNFAMHYRAKPAAD</sequence>
<comment type="similarity">
    <text evidence="2">Belongs to the MoaB/Mog family.</text>
</comment>
<evidence type="ECO:0000256" key="2">
    <source>
        <dbReference type="PIRNR" id="PIRNR006443"/>
    </source>
</evidence>
<dbReference type="InterPro" id="IPR036425">
    <property type="entry name" value="MoaB/Mog-like_dom_sf"/>
</dbReference>
<dbReference type="UniPathway" id="UPA00344"/>
<dbReference type="SUPFAM" id="SSF53218">
    <property type="entry name" value="Molybdenum cofactor biosynthesis proteins"/>
    <property type="match status" value="1"/>
</dbReference>
<protein>
    <recommendedName>
        <fullName evidence="1 2">Molybdenum cofactor biosynthesis protein B</fullName>
    </recommendedName>
</protein>
<evidence type="ECO:0000313" key="4">
    <source>
        <dbReference type="EMBL" id="CCJ54049.1"/>
    </source>
</evidence>
<dbReference type="Proteomes" id="UP000007564">
    <property type="component" value="Chromosome"/>
</dbReference>
<dbReference type="OrthoDB" id="9784492at2"/>
<keyword evidence="2" id="KW-0501">Molybdenum cofactor biosynthesis</keyword>